<dbReference type="SUPFAM" id="SSF46689">
    <property type="entry name" value="Homeodomain-like"/>
    <property type="match status" value="1"/>
</dbReference>
<dbReference type="InterPro" id="IPR001647">
    <property type="entry name" value="HTH_TetR"/>
</dbReference>
<evidence type="ECO:0000256" key="1">
    <source>
        <dbReference type="ARBA" id="ARBA00023125"/>
    </source>
</evidence>
<dbReference type="PRINTS" id="PR00455">
    <property type="entry name" value="HTHTETR"/>
</dbReference>
<comment type="caution">
    <text evidence="4">The sequence shown here is derived from an EMBL/GenBank/DDBJ whole genome shotgun (WGS) entry which is preliminary data.</text>
</comment>
<dbReference type="Gene3D" id="1.10.357.10">
    <property type="entry name" value="Tetracycline Repressor, domain 2"/>
    <property type="match status" value="1"/>
</dbReference>
<evidence type="ECO:0000313" key="5">
    <source>
        <dbReference type="Proteomes" id="UP000050326"/>
    </source>
</evidence>
<feature type="domain" description="HTH tetR-type" evidence="3">
    <location>
        <begin position="14"/>
        <end position="74"/>
    </location>
</feature>
<keyword evidence="1 2" id="KW-0238">DNA-binding</keyword>
<dbReference type="InterPro" id="IPR009057">
    <property type="entry name" value="Homeodomain-like_sf"/>
</dbReference>
<sequence>MKNKEYANYSSSSCNTKEIILSAAKQQFSEQGYLKTTIASIFELIDVPMGVFTYHFKTKDNLVREIHVQFYKQINDLVESNLNVPQDNYFLRHLLNSRIFYKVILENEKNSRFYYEVLYEKSNYRFNSGIVIPKLRKYLEEFNVLITEEEFQSIVLLNAGARREFFLNYFEKKIILPVDDVVNLLEGFIPRMFKIDQNLIDSIILKSMNLTSSLDYSSIKFLV</sequence>
<proteinExistence type="predicted"/>
<dbReference type="GO" id="GO:0003677">
    <property type="term" value="F:DNA binding"/>
    <property type="evidence" value="ECO:0007669"/>
    <property type="project" value="UniProtKB-UniRule"/>
</dbReference>
<evidence type="ECO:0000256" key="2">
    <source>
        <dbReference type="PROSITE-ProRule" id="PRU00335"/>
    </source>
</evidence>
<dbReference type="STRING" id="36849.OXPF_08710"/>
<dbReference type="OrthoDB" id="9812993at2"/>
<organism evidence="4 5">
    <name type="scientific">Oxobacter pfennigii</name>
    <dbReference type="NCBI Taxonomy" id="36849"/>
    <lineage>
        <taxon>Bacteria</taxon>
        <taxon>Bacillati</taxon>
        <taxon>Bacillota</taxon>
        <taxon>Clostridia</taxon>
        <taxon>Eubacteriales</taxon>
        <taxon>Clostridiaceae</taxon>
        <taxon>Oxobacter</taxon>
    </lineage>
</organism>
<dbReference type="AlphaFoldDB" id="A0A0P8YEJ5"/>
<feature type="DNA-binding region" description="H-T-H motif" evidence="2">
    <location>
        <begin position="37"/>
        <end position="56"/>
    </location>
</feature>
<reference evidence="4 5" key="1">
    <citation type="submission" date="2015-09" db="EMBL/GenBank/DDBJ databases">
        <title>Genome sequence of Oxobacter pfennigii DSM 3222.</title>
        <authorList>
            <person name="Poehlein A."/>
            <person name="Bengelsdorf F.R."/>
            <person name="Schiel-Bengelsdorf B."/>
            <person name="Duerre P."/>
            <person name="Daniel R."/>
        </authorList>
    </citation>
    <scope>NUCLEOTIDE SEQUENCE [LARGE SCALE GENOMIC DNA]</scope>
    <source>
        <strain evidence="4 5">DSM 3222</strain>
    </source>
</reference>
<dbReference type="PROSITE" id="PS50977">
    <property type="entry name" value="HTH_TETR_2"/>
    <property type="match status" value="1"/>
</dbReference>
<evidence type="ECO:0000313" key="4">
    <source>
        <dbReference type="EMBL" id="KPU45638.1"/>
    </source>
</evidence>
<protein>
    <submittedName>
        <fullName evidence="4">DNA-binding transcriptional repressor AcrR</fullName>
    </submittedName>
</protein>
<name>A0A0P8YEJ5_9CLOT</name>
<dbReference type="RefSeq" id="WP_054873974.1">
    <property type="nucleotide sequence ID" value="NZ_LKET01000021.1"/>
</dbReference>
<dbReference type="Pfam" id="PF00440">
    <property type="entry name" value="TetR_N"/>
    <property type="match status" value="1"/>
</dbReference>
<accession>A0A0P8YEJ5</accession>
<gene>
    <name evidence="4" type="ORF">OXPF_08710</name>
</gene>
<dbReference type="EMBL" id="LKET01000021">
    <property type="protein sequence ID" value="KPU45638.1"/>
    <property type="molecule type" value="Genomic_DNA"/>
</dbReference>
<dbReference type="Proteomes" id="UP000050326">
    <property type="component" value="Unassembled WGS sequence"/>
</dbReference>
<keyword evidence="5" id="KW-1185">Reference proteome</keyword>
<evidence type="ECO:0000259" key="3">
    <source>
        <dbReference type="PROSITE" id="PS50977"/>
    </source>
</evidence>